<evidence type="ECO:0000313" key="2">
    <source>
        <dbReference type="EMBL" id="PIQ86824.1"/>
    </source>
</evidence>
<evidence type="ECO:0000313" key="3">
    <source>
        <dbReference type="Proteomes" id="UP000230859"/>
    </source>
</evidence>
<evidence type="ECO:0000259" key="1">
    <source>
        <dbReference type="Pfam" id="PF00483"/>
    </source>
</evidence>
<dbReference type="Gene3D" id="3.90.550.10">
    <property type="entry name" value="Spore Coat Polysaccharide Biosynthesis Protein SpsA, Chain A"/>
    <property type="match status" value="1"/>
</dbReference>
<dbReference type="InterPro" id="IPR029044">
    <property type="entry name" value="Nucleotide-diphossugar_trans"/>
</dbReference>
<dbReference type="InterPro" id="IPR005835">
    <property type="entry name" value="NTP_transferase_dom"/>
</dbReference>
<accession>A0A2H0LT28</accession>
<gene>
    <name evidence="2" type="ORF">COV74_03050</name>
</gene>
<dbReference type="PANTHER" id="PTHR22572">
    <property type="entry name" value="SUGAR-1-PHOSPHATE GUANYL TRANSFERASE"/>
    <property type="match status" value="1"/>
</dbReference>
<sequence length="231" mass="25951">MDAIILAGGAGERLKSRVPDLPKPMAPIHNRPFLEFLMDYWIEQGIERFILAIGYKAKMIQNHFGNQYRNVDIVYSVEPDFLGTGGGLLLALKSNQVSAQVLVLNGDTFFEIERKSLETFHRSKQSALTICLHTVENNDRYGHVCTDAEGRVIQFLSPQTSQKGFINGGVYLFNQSFLTSLAKKPSAKLSLEQVLLPGWVQNHQAVFGFEAKGRFIDIGIPKDYEKAQQIF</sequence>
<dbReference type="InterPro" id="IPR050486">
    <property type="entry name" value="Mannose-1P_guanyltransferase"/>
</dbReference>
<comment type="caution">
    <text evidence="2">The sequence shown here is derived from an EMBL/GenBank/DDBJ whole genome shotgun (WGS) entry which is preliminary data.</text>
</comment>
<name>A0A2H0LT28_9BACT</name>
<dbReference type="Proteomes" id="UP000230859">
    <property type="component" value="Unassembled WGS sequence"/>
</dbReference>
<reference evidence="2 3" key="1">
    <citation type="submission" date="2017-09" db="EMBL/GenBank/DDBJ databases">
        <title>Depth-based differentiation of microbial function through sediment-hosted aquifers and enrichment of novel symbionts in the deep terrestrial subsurface.</title>
        <authorList>
            <person name="Probst A.J."/>
            <person name="Ladd B."/>
            <person name="Jarett J.K."/>
            <person name="Geller-Mcgrath D.E."/>
            <person name="Sieber C.M."/>
            <person name="Emerson J.B."/>
            <person name="Anantharaman K."/>
            <person name="Thomas B.C."/>
            <person name="Malmstrom R."/>
            <person name="Stieglmeier M."/>
            <person name="Klingl A."/>
            <person name="Woyke T."/>
            <person name="Ryan C.M."/>
            <person name="Banfield J.F."/>
        </authorList>
    </citation>
    <scope>NUCLEOTIDE SEQUENCE [LARGE SCALE GENOMIC DNA]</scope>
    <source>
        <strain evidence="2">CG11_big_fil_rev_8_21_14_0_20_45_26</strain>
    </source>
</reference>
<proteinExistence type="predicted"/>
<dbReference type="SUPFAM" id="SSF53448">
    <property type="entry name" value="Nucleotide-diphospho-sugar transferases"/>
    <property type="match status" value="1"/>
</dbReference>
<dbReference type="AlphaFoldDB" id="A0A2H0LT28"/>
<dbReference type="EMBL" id="PCVY01000028">
    <property type="protein sequence ID" value="PIQ86824.1"/>
    <property type="molecule type" value="Genomic_DNA"/>
</dbReference>
<feature type="domain" description="Nucleotidyl transferase" evidence="1">
    <location>
        <begin position="3"/>
        <end position="229"/>
    </location>
</feature>
<dbReference type="Pfam" id="PF00483">
    <property type="entry name" value="NTP_transferase"/>
    <property type="match status" value="1"/>
</dbReference>
<organism evidence="2 3">
    <name type="scientific">Candidatus Abzuiibacterium crystallinum</name>
    <dbReference type="NCBI Taxonomy" id="1974748"/>
    <lineage>
        <taxon>Bacteria</taxon>
        <taxon>Pseudomonadati</taxon>
        <taxon>Candidatus Omnitrophota</taxon>
        <taxon>Candidatus Abzuiibacterium</taxon>
    </lineage>
</organism>
<protein>
    <submittedName>
        <fullName evidence="2">Phosphohexose mutase</fullName>
    </submittedName>
</protein>